<feature type="compositionally biased region" description="Low complexity" evidence="1">
    <location>
        <begin position="82"/>
        <end position="106"/>
    </location>
</feature>
<evidence type="ECO:0000313" key="2">
    <source>
        <dbReference type="EMBL" id="GHI25138.1"/>
    </source>
</evidence>
<dbReference type="Gene3D" id="3.90.320.10">
    <property type="match status" value="1"/>
</dbReference>
<evidence type="ECO:0000313" key="3">
    <source>
        <dbReference type="Proteomes" id="UP001052739"/>
    </source>
</evidence>
<protein>
    <submittedName>
        <fullName evidence="2">Uncharacterized protein</fullName>
    </submittedName>
</protein>
<organism evidence="2 3">
    <name type="scientific">Streptomyces hydrogenans</name>
    <dbReference type="NCBI Taxonomy" id="1873719"/>
    <lineage>
        <taxon>Bacteria</taxon>
        <taxon>Bacillati</taxon>
        <taxon>Actinomycetota</taxon>
        <taxon>Actinomycetes</taxon>
        <taxon>Kitasatosporales</taxon>
        <taxon>Streptomycetaceae</taxon>
        <taxon>Streptomyces</taxon>
    </lineage>
</organism>
<evidence type="ECO:0000256" key="1">
    <source>
        <dbReference type="SAM" id="MobiDB-lite"/>
    </source>
</evidence>
<feature type="region of interest" description="Disordered" evidence="1">
    <location>
        <begin position="1"/>
        <end position="109"/>
    </location>
</feature>
<proteinExistence type="predicted"/>
<comment type="caution">
    <text evidence="2">The sequence shown here is derived from an EMBL/GenBank/DDBJ whole genome shotgun (WGS) entry which is preliminary data.</text>
</comment>
<dbReference type="Proteomes" id="UP001052739">
    <property type="component" value="Unassembled WGS sequence"/>
</dbReference>
<accession>A0ABQ3PJH0</accession>
<name>A0ABQ3PJH0_9ACTN</name>
<feature type="region of interest" description="Disordered" evidence="1">
    <location>
        <begin position="209"/>
        <end position="228"/>
    </location>
</feature>
<reference evidence="2" key="1">
    <citation type="submission" date="2024-05" db="EMBL/GenBank/DDBJ databases">
        <title>Whole genome shotgun sequence of Streptomyces hydrogenans NBRC 13475.</title>
        <authorList>
            <person name="Komaki H."/>
            <person name="Tamura T."/>
        </authorList>
    </citation>
    <scope>NUCLEOTIDE SEQUENCE</scope>
    <source>
        <strain evidence="2">NBRC 13475</strain>
    </source>
</reference>
<gene>
    <name evidence="2" type="ORF">Shyd_65090</name>
</gene>
<feature type="compositionally biased region" description="Basic and acidic residues" evidence="1">
    <location>
        <begin position="124"/>
        <end position="134"/>
    </location>
</feature>
<dbReference type="RefSeq" id="WP_190221389.1">
    <property type="nucleotide sequence ID" value="NZ_BNBS01000001.1"/>
</dbReference>
<feature type="region of interest" description="Disordered" evidence="1">
    <location>
        <begin position="124"/>
        <end position="188"/>
    </location>
</feature>
<dbReference type="InterPro" id="IPR011604">
    <property type="entry name" value="PDDEXK-like_dom_sf"/>
</dbReference>
<sequence length="441" mass="48754">MSDRITCPSKECGKSLAPTGSGKYRQHLMPASRTPCDFGGTVIPQEEECLSESSSTLATSPIAPSAESPPDDAKERAEHAISSTASSSSPPEAADAASTTAPADSALPGVEEYAERLDELVTEAGERERQRVEARLVTPFSQPRAEEVEQPPLFSQPAPPLDDAIEQGPLFSQPASGRLSEQPAAPMSDLGRDLTARLKEMFYAFDNRRSEDNRSAQTTMGPSEMGTPCDRRLALSLMRMPPVNPGGDGWAAFVGTCIHAGLEQMFMWANHGTGRFATETRLEFDSKYVPKGTADLIDRTLFMLDDHKCQGRWSRNKLKSRGPSQTYRVQAHVYAYGARQRGEKIEHVAIISWPRDESTLDDLYVWTEPYNPAIVQQAFERVERIGEEVEQKLAETGSDERQLLQIKARIGADYEVADDCRFCKFYLPNARNITQGCDGRR</sequence>
<keyword evidence="3" id="KW-1185">Reference proteome</keyword>
<dbReference type="EMBL" id="BNDW01000068">
    <property type="protein sequence ID" value="GHI25138.1"/>
    <property type="molecule type" value="Genomic_DNA"/>
</dbReference>